<organism evidence="2 3">
    <name type="scientific">Tanticharoenia sakaeratensis NBRC 103193</name>
    <dbReference type="NCBI Taxonomy" id="1231623"/>
    <lineage>
        <taxon>Bacteria</taxon>
        <taxon>Pseudomonadati</taxon>
        <taxon>Pseudomonadota</taxon>
        <taxon>Alphaproteobacteria</taxon>
        <taxon>Acetobacterales</taxon>
        <taxon>Acetobacteraceae</taxon>
        <taxon>Tanticharoenia</taxon>
    </lineage>
</organism>
<evidence type="ECO:0000256" key="1">
    <source>
        <dbReference type="SAM" id="SignalP"/>
    </source>
</evidence>
<evidence type="ECO:0000313" key="2">
    <source>
        <dbReference type="EMBL" id="GAN55803.1"/>
    </source>
</evidence>
<name>A0A0D6MR96_9PROT</name>
<dbReference type="Pfam" id="PF10696">
    <property type="entry name" value="DUF2501"/>
    <property type="match status" value="1"/>
</dbReference>
<dbReference type="EMBL" id="BALE01000059">
    <property type="protein sequence ID" value="GAN55803.1"/>
    <property type="molecule type" value="Genomic_DNA"/>
</dbReference>
<dbReference type="AlphaFoldDB" id="A0A0D6MR96"/>
<sequence>MFRPRSLALAATCAFAFGGAALAQTTVPSAAQQLPSGTTTSIVPPGGVAVGTAPASSGAQVIRGVTGVSTPATQGALDANGLPPVDTASIGNVAGVVSYCVHHHLATDTTARHVGRTLAKRSDVKSDQGYSIGGQGLLQNGTSQPFDITSLDTNKKTMLCSEVVKRGQTLAK</sequence>
<feature type="chain" id="PRO_5002308513" description="DUF2501 domain-containing protein" evidence="1">
    <location>
        <begin position="24"/>
        <end position="172"/>
    </location>
</feature>
<dbReference type="InterPro" id="IPR019637">
    <property type="entry name" value="DUF2501"/>
</dbReference>
<feature type="signal peptide" evidence="1">
    <location>
        <begin position="1"/>
        <end position="23"/>
    </location>
</feature>
<dbReference type="RefSeq" id="WP_048851285.1">
    <property type="nucleotide sequence ID" value="NZ_BALE01000059.1"/>
</dbReference>
<accession>A0A0D6MR96</accession>
<keyword evidence="1" id="KW-0732">Signal</keyword>
<gene>
    <name evidence="2" type="ORF">Tasa_059_019</name>
</gene>
<dbReference type="Proteomes" id="UP000032679">
    <property type="component" value="Unassembled WGS sequence"/>
</dbReference>
<protein>
    <recommendedName>
        <fullName evidence="4">DUF2501 domain-containing protein</fullName>
    </recommendedName>
</protein>
<proteinExistence type="predicted"/>
<reference evidence="2 3" key="1">
    <citation type="submission" date="2012-10" db="EMBL/GenBank/DDBJ databases">
        <title>Genome sequencing of Tanticharoenia sakaeratensis NBRC 103193.</title>
        <authorList>
            <person name="Azuma Y."/>
            <person name="Hadano H."/>
            <person name="Hirakawa H."/>
            <person name="Matsushita K."/>
        </authorList>
    </citation>
    <scope>NUCLEOTIDE SEQUENCE [LARGE SCALE GENOMIC DNA]</scope>
    <source>
        <strain evidence="2 3">NBRC 103193</strain>
    </source>
</reference>
<evidence type="ECO:0008006" key="4">
    <source>
        <dbReference type="Google" id="ProtNLM"/>
    </source>
</evidence>
<comment type="caution">
    <text evidence="2">The sequence shown here is derived from an EMBL/GenBank/DDBJ whole genome shotgun (WGS) entry which is preliminary data.</text>
</comment>
<evidence type="ECO:0000313" key="3">
    <source>
        <dbReference type="Proteomes" id="UP000032679"/>
    </source>
</evidence>
<keyword evidence="3" id="KW-1185">Reference proteome</keyword>
<dbReference type="OrthoDB" id="7225017at2"/>